<sequence length="742" mass="83753">MKKKISIIMSCLLLLLTLSGCSNGGKGDKEKENITVEDKITIGRYVEETIDFPKEVDPDDYISLTVTPYGIIELYTYNNFGFYEKYVYTDKEWTKENADELQVFNRTNTMRITDVFYGEDGRQYLLGNSTGYKNAFYRLSDQGEYEKVEIKKFEEKYTDLDMFYRPVIIKVLKNGMIAASYLRGEIEVYSSDGQSVEAELTSSYDAKITVEENNLYYTSQNNDELLTINMETKEEGTPRAIEIDLSNIGILEYDSTTAYFCDTSGIHLNKEGSSLWETIVDGNQSSLNMPSLTLSKFIVGAEDDFYCVYQDTNKAVIKYLYYDENLSTIPSVELSIFSLTDSKTIRQAIAMFRESHPDVFVNYRVAKQDQGKYYTYGIEDPEQTVTDTDYIKTLNTELLSSKGADILVLDGLPIDSYIEKGVLEDMGSIFTPMLENGELIENIADNYIDDGKVYAMPVRFKFPIIYGNAEAVNFAGSIKELADYTKSNQEIPLLYESNYRALAAWFLLIYYDQILNDKNVIDEGMLQDFLEAMNIIASNIGASDDAVLDHLGKSTGYVEYGYWVSAVGDVHKKLIQSNIGLMNGIADFAIPLVAASQWKGTYNAMNQTFAASALIGINSAGQQKELAKKFIQLLYSEEVQSLALEDGFPLNTKAMDGWIQKDQSIGMVLGFEDGYEVRADYPTSSLRKKIYEKICSLSKPMMNDTTMLNMILDEAERYLRGDITAEQAAKNAVSSISTYISE</sequence>
<dbReference type="RefSeq" id="WP_197659814.1">
    <property type="nucleotide sequence ID" value="NZ_JAEAGR010000001.1"/>
</dbReference>
<keyword evidence="1" id="KW-0732">Signal</keyword>
<accession>A0A8J7KZ81</accession>
<dbReference type="InterPro" id="IPR006059">
    <property type="entry name" value="SBP"/>
</dbReference>
<evidence type="ECO:0000256" key="1">
    <source>
        <dbReference type="SAM" id="SignalP"/>
    </source>
</evidence>
<dbReference type="Pfam" id="PF01547">
    <property type="entry name" value="SBP_bac_1"/>
    <property type="match status" value="1"/>
</dbReference>
<dbReference type="AlphaFoldDB" id="A0A8J7KZ81"/>
<name>A0A8J7KZ81_9FIRM</name>
<organism evidence="2 3">
    <name type="scientific">Mobilitalea sibirica</name>
    <dbReference type="NCBI Taxonomy" id="1462919"/>
    <lineage>
        <taxon>Bacteria</taxon>
        <taxon>Bacillati</taxon>
        <taxon>Bacillota</taxon>
        <taxon>Clostridia</taxon>
        <taxon>Lachnospirales</taxon>
        <taxon>Lachnospiraceae</taxon>
        <taxon>Mobilitalea</taxon>
    </lineage>
</organism>
<evidence type="ECO:0000313" key="3">
    <source>
        <dbReference type="Proteomes" id="UP000623269"/>
    </source>
</evidence>
<gene>
    <name evidence="2" type="ORF">I5677_01690</name>
</gene>
<dbReference type="EMBL" id="JAEAGR010000001">
    <property type="protein sequence ID" value="MBH1939603.1"/>
    <property type="molecule type" value="Genomic_DNA"/>
</dbReference>
<protein>
    <submittedName>
        <fullName evidence="2">Carbohydrate ABC transporter substrate-binding protein</fullName>
    </submittedName>
</protein>
<dbReference type="Gene3D" id="3.40.190.10">
    <property type="entry name" value="Periplasmic binding protein-like II"/>
    <property type="match status" value="1"/>
</dbReference>
<evidence type="ECO:0000313" key="2">
    <source>
        <dbReference type="EMBL" id="MBH1939603.1"/>
    </source>
</evidence>
<dbReference type="PROSITE" id="PS51257">
    <property type="entry name" value="PROKAR_LIPOPROTEIN"/>
    <property type="match status" value="1"/>
</dbReference>
<feature type="signal peptide" evidence="1">
    <location>
        <begin position="1"/>
        <end position="24"/>
    </location>
</feature>
<keyword evidence="3" id="KW-1185">Reference proteome</keyword>
<feature type="chain" id="PRO_5039586424" evidence="1">
    <location>
        <begin position="25"/>
        <end position="742"/>
    </location>
</feature>
<dbReference type="Proteomes" id="UP000623269">
    <property type="component" value="Unassembled WGS sequence"/>
</dbReference>
<proteinExistence type="predicted"/>
<reference evidence="2" key="1">
    <citation type="submission" date="2020-12" db="EMBL/GenBank/DDBJ databases">
        <title>M. sibirica DSM 26468T genome.</title>
        <authorList>
            <person name="Thieme N."/>
            <person name="Rettenmaier R."/>
            <person name="Zverlov V."/>
            <person name="Liebl W."/>
        </authorList>
    </citation>
    <scope>NUCLEOTIDE SEQUENCE</scope>
    <source>
        <strain evidence="2">DSM 26468</strain>
    </source>
</reference>
<comment type="caution">
    <text evidence="2">The sequence shown here is derived from an EMBL/GenBank/DDBJ whole genome shotgun (WGS) entry which is preliminary data.</text>
</comment>
<dbReference type="SUPFAM" id="SSF53850">
    <property type="entry name" value="Periplasmic binding protein-like II"/>
    <property type="match status" value="1"/>
</dbReference>